<evidence type="ECO:0000313" key="5">
    <source>
        <dbReference type="Proteomes" id="UP000327478"/>
    </source>
</evidence>
<evidence type="ECO:0000256" key="2">
    <source>
        <dbReference type="SAM" id="Phobius"/>
    </source>
</evidence>
<dbReference type="Proteomes" id="UP000327478">
    <property type="component" value="Chromosome"/>
</dbReference>
<accession>A0A5Q0P1I4</accession>
<sequence length="180" mass="20388">MSIAKQEIVSLYNEVKDSVNHAINDISSISLSSEEEQKHILQIKDKLSEISQSFNKEIDSLEKNSEWEKFTIAFFGETNAGKSTIIESLRIIFKEKERQKHIENGQASLDELEKTFSENSGALIADLNTSLQNYTNEIRNIERQITLIKKESNSSFNNKIFAAAGIFLGIILTLIYQAVI</sequence>
<feature type="transmembrane region" description="Helical" evidence="2">
    <location>
        <begin position="160"/>
        <end position="179"/>
    </location>
</feature>
<evidence type="ECO:0008006" key="7">
    <source>
        <dbReference type="Google" id="ProtNLM"/>
    </source>
</evidence>
<keyword evidence="1" id="KW-0175">Coiled coil</keyword>
<dbReference type="RefSeq" id="WP_153370884.1">
    <property type="nucleotide sequence ID" value="NZ_CP045650.1"/>
</dbReference>
<dbReference type="Proteomes" id="UP000480556">
    <property type="component" value="Unassembled WGS sequence"/>
</dbReference>
<evidence type="ECO:0000313" key="3">
    <source>
        <dbReference type="EMBL" id="MQW92237.1"/>
    </source>
</evidence>
<dbReference type="InterPro" id="IPR027417">
    <property type="entry name" value="P-loop_NTPase"/>
</dbReference>
<dbReference type="Gene3D" id="3.40.50.300">
    <property type="entry name" value="P-loop containing nucleotide triphosphate hydrolases"/>
    <property type="match status" value="1"/>
</dbReference>
<dbReference type="AlphaFoldDB" id="A0A5Q0P1I4"/>
<dbReference type="EMBL" id="CP045650">
    <property type="protein sequence ID" value="QGA10482.1"/>
    <property type="molecule type" value="Genomic_DNA"/>
</dbReference>
<gene>
    <name evidence="4" type="ORF">GFH30_03295</name>
    <name evidence="3" type="ORF">GHJ48_07505</name>
</gene>
<keyword evidence="5" id="KW-1185">Reference proteome</keyword>
<proteinExistence type="predicted"/>
<dbReference type="EMBL" id="WITK01000011">
    <property type="protein sequence ID" value="MQW92237.1"/>
    <property type="molecule type" value="Genomic_DNA"/>
</dbReference>
<evidence type="ECO:0000313" key="4">
    <source>
        <dbReference type="EMBL" id="QGA10482.1"/>
    </source>
</evidence>
<keyword evidence="2" id="KW-0472">Membrane</keyword>
<organism evidence="3 6">
    <name type="scientific">Acinetobacter wanghuae</name>
    <dbReference type="NCBI Taxonomy" id="2662362"/>
    <lineage>
        <taxon>Bacteria</taxon>
        <taxon>Pseudomonadati</taxon>
        <taxon>Pseudomonadota</taxon>
        <taxon>Gammaproteobacteria</taxon>
        <taxon>Moraxellales</taxon>
        <taxon>Moraxellaceae</taxon>
        <taxon>Acinetobacter</taxon>
    </lineage>
</organism>
<evidence type="ECO:0000313" key="6">
    <source>
        <dbReference type="Proteomes" id="UP000480556"/>
    </source>
</evidence>
<protein>
    <recommendedName>
        <fullName evidence="7">G domain-containing protein</fullName>
    </recommendedName>
</protein>
<feature type="coiled-coil region" evidence="1">
    <location>
        <begin position="124"/>
        <end position="151"/>
    </location>
</feature>
<keyword evidence="2" id="KW-0812">Transmembrane</keyword>
<reference evidence="5 6" key="1">
    <citation type="submission" date="2019-10" db="EMBL/GenBank/DDBJ databases">
        <authorList>
            <person name="Dong K."/>
        </authorList>
    </citation>
    <scope>NUCLEOTIDE SEQUENCE [LARGE SCALE GENOMIC DNA]</scope>
    <source>
        <strain evidence="5">dk386</strain>
        <strain evidence="4">Dk386</strain>
        <strain evidence="6">dk771</strain>
        <strain evidence="3">Dk771</strain>
    </source>
</reference>
<evidence type="ECO:0000256" key="1">
    <source>
        <dbReference type="SAM" id="Coils"/>
    </source>
</evidence>
<name>A0A5Q0P1I4_9GAMM</name>
<keyword evidence="2" id="KW-1133">Transmembrane helix</keyword>
<dbReference type="SUPFAM" id="SSF52540">
    <property type="entry name" value="P-loop containing nucleoside triphosphate hydrolases"/>
    <property type="match status" value="2"/>
</dbReference>